<proteinExistence type="predicted"/>
<dbReference type="InterPro" id="IPR018712">
    <property type="entry name" value="Tle1-like_cat"/>
</dbReference>
<organism evidence="2 3">
    <name type="scientific">Vibrio aestuarianus</name>
    <dbReference type="NCBI Taxonomy" id="28171"/>
    <lineage>
        <taxon>Bacteria</taxon>
        <taxon>Pseudomonadati</taxon>
        <taxon>Pseudomonadota</taxon>
        <taxon>Gammaproteobacteria</taxon>
        <taxon>Vibrionales</taxon>
        <taxon>Vibrionaceae</taxon>
        <taxon>Vibrio</taxon>
    </lineage>
</organism>
<sequence length="908" mass="102169">MTYKAVRITELMAHEFAQIEGALDSLDKKALKAAIPSNFSVDKFIEQVEQGHWLLLNDSPVTPMLVKESNEMGISHWVLNSQTIDHLEPAAQKALLARTNLTGAVSGATQSRNLHPPLPMPPYVPEPPIRNNPDEPLSLKYEYCFDIACSDESFRQQVSCSFVLAKTKNEVMLGRWTESKAAHGTRYTILTAIDEPKRLVAEVASYPMGISLEETVKVKPIGTQTAYEGFIPVCPAVQLGERLGLPTEGYFYHFHDGKLVQEYKLLGDNKWSFYGTRSTPHRLDDTQAYNIYQSALLVYWKIGGKVVDNQYLVYLEQQITREALDNLDDEWLSKHGVKLDIPTLLDATQQPIIAREDKHQAETQQENITVYGLPPVSPKSFNHPLNTFYDYTERCLVDTSVRAIKSESMAGKDIAIVNVKPERTLCIGVFFDGTGQNNPNDEYKETYGNKSRTNVARLFEAYPEREGESVKIYISGVGTVDGIPISPGEPNPIIDAGGDEKLAGQAMGAFDDTGGLWKWQSLLKRFQQIVADLIDNGIYQDINHIQFDVFGFSRGAALARHFINAVSEGFPDYINPNRSSNPSSLVPNLLGNESYKRFDSLSKEFYAIDTTRRVSVRFVGLFDTVGSFYLPGNENEGNYQLGLKPNAAERVFQICAQHEYRKNFPLTSLGQGHQEAIAFADGIFCQEVFPGSHTDVGGGYPSKKQYSRTDLPSRLNTPVDSTYNRHLIKQESFFEKYKGELQSIREANAGAAFVQQKLVVENQTWQKETLEKDGIYGEVKSVDGQLLYYHFVPISNAISALAFERMKQQAELHGIIWDRDVLNVFKNAPFDENNDQFVNNMWERLKNSPLGSIYNQWAEDEDTLLHSYIHRPHDALINPGYDGITDALVNALSLDSNRQPKRKVFNNG</sequence>
<evidence type="ECO:0000313" key="3">
    <source>
        <dbReference type="Proteomes" id="UP001140979"/>
    </source>
</evidence>
<dbReference type="EMBL" id="JAKNBA010000006">
    <property type="protein sequence ID" value="MDE1241633.1"/>
    <property type="molecule type" value="Genomic_DNA"/>
</dbReference>
<evidence type="ECO:0000313" key="2">
    <source>
        <dbReference type="EMBL" id="MDE1241633.1"/>
    </source>
</evidence>
<dbReference type="Proteomes" id="UP001140979">
    <property type="component" value="Unassembled WGS sequence"/>
</dbReference>
<gene>
    <name evidence="2" type="ORF">L9W94_05615</name>
</gene>
<name>A0A9X4IS37_9VIBR</name>
<dbReference type="CDD" id="cd20709">
    <property type="entry name" value="MIX_V"/>
    <property type="match status" value="1"/>
</dbReference>
<protein>
    <submittedName>
        <fullName evidence="2">DUF2235 domain-containing protein</fullName>
    </submittedName>
</protein>
<comment type="caution">
    <text evidence="2">The sequence shown here is derived from an EMBL/GenBank/DDBJ whole genome shotgun (WGS) entry which is preliminary data.</text>
</comment>
<dbReference type="PANTHER" id="PTHR33840">
    <property type="match status" value="1"/>
</dbReference>
<dbReference type="RefSeq" id="WP_274682840.1">
    <property type="nucleotide sequence ID" value="NZ_JAKNBA010000006.1"/>
</dbReference>
<dbReference type="PANTHER" id="PTHR33840:SF1">
    <property type="entry name" value="TLE1 PHOSPHOLIPASE DOMAIN-CONTAINING PROTEIN"/>
    <property type="match status" value="1"/>
</dbReference>
<feature type="domain" description="T6SS Phospholipase effector Tle1-like catalytic" evidence="1">
    <location>
        <begin position="429"/>
        <end position="705"/>
    </location>
</feature>
<reference evidence="2" key="1">
    <citation type="submission" date="2022-02" db="EMBL/GenBank/DDBJ databases">
        <title>Emergence and expansion in Europe of a Vibrio aestuarianus clonal complex pathogenic for oysters.</title>
        <authorList>
            <person name="Mesnil A."/>
            <person name="Travers M.-A."/>
        </authorList>
    </citation>
    <scope>NUCLEOTIDE SEQUENCE</scope>
    <source>
        <strain evidence="2">19_064_11T1</strain>
    </source>
</reference>
<accession>A0A9X4IS37</accession>
<evidence type="ECO:0000259" key="1">
    <source>
        <dbReference type="Pfam" id="PF09994"/>
    </source>
</evidence>
<dbReference type="AlphaFoldDB" id="A0A9X4IS37"/>
<dbReference type="Pfam" id="PF09994">
    <property type="entry name" value="T6SS_Tle1-like_cat"/>
    <property type="match status" value="1"/>
</dbReference>